<dbReference type="Pfam" id="PF01266">
    <property type="entry name" value="DAO"/>
    <property type="match status" value="1"/>
</dbReference>
<dbReference type="GO" id="GO:0005737">
    <property type="term" value="C:cytoplasm"/>
    <property type="evidence" value="ECO:0007669"/>
    <property type="project" value="TreeGrafter"/>
</dbReference>
<evidence type="ECO:0000256" key="3">
    <source>
        <dbReference type="ARBA" id="ARBA00046185"/>
    </source>
</evidence>
<reference evidence="5" key="2">
    <citation type="submission" date="2022-08" db="EMBL/GenBank/DDBJ databases">
        <title>Novel sulphate-reducing endosymbionts in the free-living metamonad Anaeramoeba.</title>
        <authorList>
            <person name="Jerlstrom-Hultqvist J."/>
            <person name="Cepicka I."/>
            <person name="Gallot-Lavallee L."/>
            <person name="Salas-Leiva D."/>
            <person name="Curtis B.A."/>
            <person name="Zahonova K."/>
            <person name="Pipaliya S."/>
            <person name="Dacks J."/>
            <person name="Roger A.J."/>
        </authorList>
    </citation>
    <scope>NUCLEOTIDE SEQUENCE</scope>
    <source>
        <strain evidence="5">Busselton2</strain>
    </source>
</reference>
<reference evidence="6" key="1">
    <citation type="submission" date="2022-08" db="EMBL/GenBank/DDBJ databases">
        <title>Novel sulfate-reducing endosymbionts in the free-living metamonad Anaeramoeba.</title>
        <authorList>
            <person name="Jerlstrom-Hultqvist J."/>
            <person name="Cepicka I."/>
            <person name="Gallot-Lavallee L."/>
            <person name="Salas-Leiva D."/>
            <person name="Curtis B.A."/>
            <person name="Zahonova K."/>
            <person name="Pipaliya S."/>
            <person name="Dacks J."/>
            <person name="Roger A.J."/>
        </authorList>
    </citation>
    <scope>NUCLEOTIDE SEQUENCE</scope>
    <source>
        <strain evidence="6">Schooner1</strain>
    </source>
</reference>
<feature type="domain" description="FAD dependent oxidoreductase" evidence="4">
    <location>
        <begin position="28"/>
        <end position="375"/>
    </location>
</feature>
<dbReference type="InterPro" id="IPR036188">
    <property type="entry name" value="FAD/NAD-bd_sf"/>
</dbReference>
<dbReference type="InterPro" id="IPR006076">
    <property type="entry name" value="FAD-dep_OxRdtase"/>
</dbReference>
<dbReference type="SUPFAM" id="SSF51905">
    <property type="entry name" value="FAD/NAD(P)-binding domain"/>
    <property type="match status" value="1"/>
</dbReference>
<protein>
    <recommendedName>
        <fullName evidence="2">FAD-dependent oxidoreductase domain-containing protein 1</fullName>
    </recommendedName>
</protein>
<proteinExistence type="predicted"/>
<dbReference type="Gene3D" id="3.50.50.60">
    <property type="entry name" value="FAD/NAD(P)-binding domain"/>
    <property type="match status" value="1"/>
</dbReference>
<evidence type="ECO:0000256" key="1">
    <source>
        <dbReference type="ARBA" id="ARBA00023002"/>
    </source>
</evidence>
<comment type="caution">
    <text evidence="5">The sequence shown here is derived from an EMBL/GenBank/DDBJ whole genome shotgun (WGS) entry which is preliminary data.</text>
</comment>
<dbReference type="Gene3D" id="3.30.9.10">
    <property type="entry name" value="D-Amino Acid Oxidase, subunit A, domain 2"/>
    <property type="match status" value="1"/>
</dbReference>
<dbReference type="PANTHER" id="PTHR13847:SF287">
    <property type="entry name" value="FAD-DEPENDENT OXIDOREDUCTASE DOMAIN-CONTAINING PROTEIN 1"/>
    <property type="match status" value="1"/>
</dbReference>
<dbReference type="EMBL" id="JANTQA010000023">
    <property type="protein sequence ID" value="KAJ3444091.1"/>
    <property type="molecule type" value="Genomic_DNA"/>
</dbReference>
<dbReference type="Proteomes" id="UP001146793">
    <property type="component" value="Unassembled WGS sequence"/>
</dbReference>
<gene>
    <name evidence="5" type="ORF">M0812_09941</name>
    <name evidence="6" type="ORF">M0813_25513</name>
</gene>
<name>A0AAV7ZQ11_9EUKA</name>
<evidence type="ECO:0000256" key="2">
    <source>
        <dbReference type="ARBA" id="ARBA00039785"/>
    </source>
</evidence>
<accession>A0AAV7ZQ11</accession>
<evidence type="ECO:0000313" key="6">
    <source>
        <dbReference type="EMBL" id="KAJ6238930.1"/>
    </source>
</evidence>
<keyword evidence="8" id="KW-1185">Reference proteome</keyword>
<evidence type="ECO:0000313" key="7">
    <source>
        <dbReference type="Proteomes" id="UP001146793"/>
    </source>
</evidence>
<dbReference type="GO" id="GO:0016491">
    <property type="term" value="F:oxidoreductase activity"/>
    <property type="evidence" value="ECO:0007669"/>
    <property type="project" value="UniProtKB-KW"/>
</dbReference>
<evidence type="ECO:0000313" key="8">
    <source>
        <dbReference type="Proteomes" id="UP001150062"/>
    </source>
</evidence>
<comment type="function">
    <text evidence="3">Required for the assembly of the mitochondrial membrane respiratory chain NADH dehydrogenase (Complex I). Involved in mid-late stages of complex I assembly.</text>
</comment>
<dbReference type="AlphaFoldDB" id="A0AAV7ZQ11"/>
<evidence type="ECO:0000259" key="4">
    <source>
        <dbReference type="Pfam" id="PF01266"/>
    </source>
</evidence>
<dbReference type="Proteomes" id="UP001150062">
    <property type="component" value="Unassembled WGS sequence"/>
</dbReference>
<organism evidence="5 7">
    <name type="scientific">Anaeramoeba flamelloides</name>
    <dbReference type="NCBI Taxonomy" id="1746091"/>
    <lineage>
        <taxon>Eukaryota</taxon>
        <taxon>Metamonada</taxon>
        <taxon>Anaeramoebidae</taxon>
        <taxon>Anaeramoeba</taxon>
    </lineage>
</organism>
<sequence length="407" mass="45187">MFSLLNQSPTFTLTNQNHFRNFSNKAYDAIIVGAGSIGVPTSFKLQESGLKVLVIDQKASPGQGDNKCAIGGIRATHGNDSKILACIRSLEVFSTWEEKHGHNIEWLKGGYSFPCYREKEENDLKSLLPLQKGYGMKIDYISADDIKELIPGINTNGLRGGTWSPNDGSASPMLSSFAFYKYAKGLGVDFKFKEKVVKILKNENNKVVGVKTVKDTYSAPIVIDAAGSWSTELMRSVGINIDLVPDSHEAAITEPTEKFFTPMVVDLRPGKGSKNVYFYQNGLGQLILCITPDPPIKGTNRQETSSFLPMISKRVISLLPRLKNVRYRRTWRGVYPMTPDGAPIMGWNKELKGLYMATGMCGQGFMCGPGLAETIEHDINGNLNKDDKIILEFTNPYREYKGMEKIK</sequence>
<evidence type="ECO:0000313" key="5">
    <source>
        <dbReference type="EMBL" id="KAJ3444091.1"/>
    </source>
</evidence>
<dbReference type="EMBL" id="JAOAOG010000231">
    <property type="protein sequence ID" value="KAJ6238930.1"/>
    <property type="molecule type" value="Genomic_DNA"/>
</dbReference>
<dbReference type="PANTHER" id="PTHR13847">
    <property type="entry name" value="SARCOSINE DEHYDROGENASE-RELATED"/>
    <property type="match status" value="1"/>
</dbReference>
<keyword evidence="1" id="KW-0560">Oxidoreductase</keyword>